<dbReference type="EMBL" id="CASHTH010001064">
    <property type="protein sequence ID" value="CAI8010742.1"/>
    <property type="molecule type" value="Genomic_DNA"/>
</dbReference>
<dbReference type="SUPFAM" id="SSF51197">
    <property type="entry name" value="Clavaminate synthase-like"/>
    <property type="match status" value="1"/>
</dbReference>
<proteinExistence type="predicted"/>
<protein>
    <submittedName>
        <fullName evidence="2">Ectoine dioxygenase</fullName>
    </submittedName>
</protein>
<evidence type="ECO:0000256" key="1">
    <source>
        <dbReference type="ARBA" id="ARBA00001962"/>
    </source>
</evidence>
<organism evidence="2 3">
    <name type="scientific">Geodia barretti</name>
    <name type="common">Barrett's horny sponge</name>
    <dbReference type="NCBI Taxonomy" id="519541"/>
    <lineage>
        <taxon>Eukaryota</taxon>
        <taxon>Metazoa</taxon>
        <taxon>Porifera</taxon>
        <taxon>Demospongiae</taxon>
        <taxon>Heteroscleromorpha</taxon>
        <taxon>Tetractinellida</taxon>
        <taxon>Astrophorina</taxon>
        <taxon>Geodiidae</taxon>
        <taxon>Geodia</taxon>
    </lineage>
</organism>
<accession>A0AA35RIH8</accession>
<name>A0AA35RIH8_GEOBA</name>
<gene>
    <name evidence="2" type="ORF">GBAR_LOCUS7049</name>
</gene>
<evidence type="ECO:0000313" key="2">
    <source>
        <dbReference type="EMBL" id="CAI8010742.1"/>
    </source>
</evidence>
<dbReference type="AlphaFoldDB" id="A0AA35RIH8"/>
<sequence length="238" mass="26822">MHLTEQQLNFFHTFGFIHIPQLFQPDEVTWIIEEFEHVLDTYGKGDGHDGSQRTMIVPTIDHSEKLCTLLDDPRVVGIASDILGDDFNYASGDGNYYSGDTGWHADGGYPEIFAIKIAYYLDPLRRDTGCLRVMPGSHRPDSFWRTGNVAPRDSEELWGVPPSEVPGNVALETNPGDLAIFYHDTFHASFGGSERRRMFTMNLIKQGVTEEGIARVDQYLRHHCPVAHGFKIGGMYTD</sequence>
<keyword evidence="3" id="KW-1185">Reference proteome</keyword>
<reference evidence="2" key="1">
    <citation type="submission" date="2023-03" db="EMBL/GenBank/DDBJ databases">
        <authorList>
            <person name="Steffen K."/>
            <person name="Cardenas P."/>
        </authorList>
    </citation>
    <scope>NUCLEOTIDE SEQUENCE</scope>
</reference>
<keyword evidence="2" id="KW-0560">Oxidoreductase</keyword>
<evidence type="ECO:0000313" key="3">
    <source>
        <dbReference type="Proteomes" id="UP001174909"/>
    </source>
</evidence>
<dbReference type="Proteomes" id="UP001174909">
    <property type="component" value="Unassembled WGS sequence"/>
</dbReference>
<comment type="caution">
    <text evidence="2">The sequence shown here is derived from an EMBL/GenBank/DDBJ whole genome shotgun (WGS) entry which is preliminary data.</text>
</comment>
<dbReference type="PANTHER" id="PTHR20883">
    <property type="entry name" value="PHYTANOYL-COA DIOXYGENASE DOMAIN CONTAINING 1"/>
    <property type="match status" value="1"/>
</dbReference>
<dbReference type="Gene3D" id="2.60.120.620">
    <property type="entry name" value="q2cbj1_9rhob like domain"/>
    <property type="match status" value="1"/>
</dbReference>
<dbReference type="InterPro" id="IPR008775">
    <property type="entry name" value="Phytyl_CoA_dOase-like"/>
</dbReference>
<dbReference type="PANTHER" id="PTHR20883:SF46">
    <property type="entry name" value="PHYTANOYL-COA HYDROXYLASE"/>
    <property type="match status" value="1"/>
</dbReference>
<dbReference type="Pfam" id="PF05721">
    <property type="entry name" value="PhyH"/>
    <property type="match status" value="1"/>
</dbReference>
<comment type="cofactor">
    <cofactor evidence="1">
        <name>Fe cation</name>
        <dbReference type="ChEBI" id="CHEBI:24875"/>
    </cofactor>
</comment>
<dbReference type="GO" id="GO:0051213">
    <property type="term" value="F:dioxygenase activity"/>
    <property type="evidence" value="ECO:0007669"/>
    <property type="project" value="UniProtKB-KW"/>
</dbReference>
<keyword evidence="2" id="KW-0223">Dioxygenase</keyword>